<feature type="transmembrane region" description="Helical" evidence="1">
    <location>
        <begin position="578"/>
        <end position="594"/>
    </location>
</feature>
<keyword evidence="1" id="KW-0472">Membrane</keyword>
<dbReference type="Pfam" id="PF00535">
    <property type="entry name" value="Glycos_transf_2"/>
    <property type="match status" value="1"/>
</dbReference>
<keyword evidence="1" id="KW-1133">Transmembrane helix</keyword>
<feature type="domain" description="Glycosyltransferase 2-like" evidence="2">
    <location>
        <begin position="11"/>
        <end position="164"/>
    </location>
</feature>
<dbReference type="AlphaFoldDB" id="A0AA96WVA5"/>
<feature type="transmembrane region" description="Helical" evidence="1">
    <location>
        <begin position="207"/>
        <end position="230"/>
    </location>
</feature>
<evidence type="ECO:0000259" key="2">
    <source>
        <dbReference type="Pfam" id="PF00535"/>
    </source>
</evidence>
<gene>
    <name evidence="3" type="ORF">HJG54_15915</name>
</gene>
<reference evidence="3" key="1">
    <citation type="submission" date="2020-05" db="EMBL/GenBank/DDBJ databases">
        <authorList>
            <person name="Zhu T."/>
            <person name="Keshari N."/>
            <person name="Lu X."/>
        </authorList>
    </citation>
    <scope>NUCLEOTIDE SEQUENCE</scope>
    <source>
        <strain evidence="3">NK1-12</strain>
    </source>
</reference>
<organism evidence="3">
    <name type="scientific">Leptolyngbya sp. NK1-12</name>
    <dbReference type="NCBI Taxonomy" id="2547451"/>
    <lineage>
        <taxon>Bacteria</taxon>
        <taxon>Bacillati</taxon>
        <taxon>Cyanobacteriota</taxon>
        <taxon>Cyanophyceae</taxon>
        <taxon>Leptolyngbyales</taxon>
        <taxon>Leptolyngbyaceae</taxon>
        <taxon>Leptolyngbya group</taxon>
        <taxon>Leptolyngbya</taxon>
    </lineage>
</organism>
<proteinExistence type="predicted"/>
<dbReference type="InterPro" id="IPR050256">
    <property type="entry name" value="Glycosyltransferase_2"/>
</dbReference>
<name>A0AA96WVA5_9CYAN</name>
<dbReference type="EMBL" id="CP053586">
    <property type="protein sequence ID" value="WNZ24192.1"/>
    <property type="molecule type" value="Genomic_DNA"/>
</dbReference>
<feature type="transmembrane region" description="Helical" evidence="1">
    <location>
        <begin position="372"/>
        <end position="396"/>
    </location>
</feature>
<dbReference type="SUPFAM" id="SSF53448">
    <property type="entry name" value="Nucleotide-diphospho-sugar transferases"/>
    <property type="match status" value="1"/>
</dbReference>
<dbReference type="InterPro" id="IPR029044">
    <property type="entry name" value="Nucleotide-diphossugar_trans"/>
</dbReference>
<dbReference type="RefSeq" id="WP_316429881.1">
    <property type="nucleotide sequence ID" value="NZ_CP053586.1"/>
</dbReference>
<dbReference type="InterPro" id="IPR001173">
    <property type="entry name" value="Glyco_trans_2-like"/>
</dbReference>
<evidence type="ECO:0000313" key="3">
    <source>
        <dbReference type="EMBL" id="WNZ24192.1"/>
    </source>
</evidence>
<feature type="transmembrane region" description="Helical" evidence="1">
    <location>
        <begin position="662"/>
        <end position="684"/>
    </location>
</feature>
<evidence type="ECO:0000256" key="1">
    <source>
        <dbReference type="SAM" id="Phobius"/>
    </source>
</evidence>
<accession>A0AA96WVA5</accession>
<feature type="transmembrane region" description="Helical" evidence="1">
    <location>
        <begin position="242"/>
        <end position="260"/>
    </location>
</feature>
<feature type="transmembrane region" description="Helical" evidence="1">
    <location>
        <begin position="297"/>
        <end position="314"/>
    </location>
</feature>
<feature type="transmembrane region" description="Helical" evidence="1">
    <location>
        <begin position="473"/>
        <end position="498"/>
    </location>
</feature>
<dbReference type="PANTHER" id="PTHR48090">
    <property type="entry name" value="UNDECAPRENYL-PHOSPHATE 4-DEOXY-4-FORMAMIDO-L-ARABINOSE TRANSFERASE-RELATED"/>
    <property type="match status" value="1"/>
</dbReference>
<dbReference type="PANTHER" id="PTHR48090:SF7">
    <property type="entry name" value="RFBJ PROTEIN"/>
    <property type="match status" value="1"/>
</dbReference>
<keyword evidence="1" id="KW-0812">Transmembrane</keyword>
<feature type="transmembrane region" description="Helical" evidence="1">
    <location>
        <begin position="519"/>
        <end position="538"/>
    </location>
</feature>
<sequence>MISCQDLPVLVLIPVRNEAETIAAVIQALQSYGLTQIRVVDNGSTDGSGAIAEQAGAEVVTEPIPGYGQSCWRGLQHLPAQVEWILFCDGDGSDDLSQLPLFLATAAEYDLILGNRRATAAGRAVLTPAQNFGSQLAGFLIQLGWGQSYRDLGPLRLIRRSALEQFEMQDRGFGWTVEMQVRAVEAGLRICELPVGYRPRQGGRSKISGTLVGSLQAGLVILSTLAVLYAQKLRRLCCTRSLGLGLSSLLLLAGCLWLMPAGNFQQTEMMPQFWLGVSLLGLGFACSWGVRAISASWFWAVVLISRLLLLPMYPGDDVWRYLWEGYLQTLGFSPYELAPNAPELAAYRTDWWPLINHPDVTSIYPPVAQLGFWMLASITPSVLVFKLAFVGVDLLICWLLSRRFGYAATLLYAWNPLVIYSFAGAAHYDSWFLLPIVVAWLMFDSAIQPQSSQPQSSQRSWSMTPLMSKLTSAGWIGLSIAIKWMSLPLLGFVIWQTLKQTLRQPVLKYPRFRYAQIKSVGWVMLCGSLPLLLAAVPFCQGGACTLVPTGSVFVSHGRSAELIPYGVSLIWQPARWENWLYAIPLGLVIGWLLLRTKYFLVFTEWYFFALLILSPIVHAWYFTWLIPFGVASRNWGTRLVSLSAFIYFVLPHRQALGNRDWLLLPLERGILWAPLLLGWLWMVIQPMLRSSSGTIQEVEPQ</sequence>
<protein>
    <submittedName>
        <fullName evidence="3">Glycosyltransferase family 2 protein</fullName>
    </submittedName>
</protein>
<dbReference type="CDD" id="cd04179">
    <property type="entry name" value="DPM_DPG-synthase_like"/>
    <property type="match status" value="1"/>
</dbReference>
<feature type="transmembrane region" description="Helical" evidence="1">
    <location>
        <begin position="272"/>
        <end position="290"/>
    </location>
</feature>
<feature type="transmembrane region" description="Helical" evidence="1">
    <location>
        <begin position="606"/>
        <end position="626"/>
    </location>
</feature>
<dbReference type="Gene3D" id="3.90.550.10">
    <property type="entry name" value="Spore Coat Polysaccharide Biosynthesis Protein SpsA, Chain A"/>
    <property type="match status" value="1"/>
</dbReference>